<organism evidence="1 2">
    <name type="scientific">Henosepilachna vigintioctopunctata</name>
    <dbReference type="NCBI Taxonomy" id="420089"/>
    <lineage>
        <taxon>Eukaryota</taxon>
        <taxon>Metazoa</taxon>
        <taxon>Ecdysozoa</taxon>
        <taxon>Arthropoda</taxon>
        <taxon>Hexapoda</taxon>
        <taxon>Insecta</taxon>
        <taxon>Pterygota</taxon>
        <taxon>Neoptera</taxon>
        <taxon>Endopterygota</taxon>
        <taxon>Coleoptera</taxon>
        <taxon>Polyphaga</taxon>
        <taxon>Cucujiformia</taxon>
        <taxon>Coccinelloidea</taxon>
        <taxon>Coccinellidae</taxon>
        <taxon>Epilachninae</taxon>
        <taxon>Epilachnini</taxon>
        <taxon>Henosepilachna</taxon>
    </lineage>
</organism>
<accession>A0AAW1TLM1</accession>
<dbReference type="Gene3D" id="3.90.1640.10">
    <property type="entry name" value="inorganic pyrophosphatase (n-terminal core)"/>
    <property type="match status" value="1"/>
</dbReference>
<keyword evidence="2" id="KW-1185">Reference proteome</keyword>
<dbReference type="EMBL" id="JARQZJ010000001">
    <property type="protein sequence ID" value="KAK9869473.1"/>
    <property type="molecule type" value="Genomic_DNA"/>
</dbReference>
<sequence length="376" mass="43556">MGELQNFLKECRLALNRWKTLQEIHIVIGNESCDLDSMVSSLAYGFLLFKTLNMEYSKDKAVFPVLNVPRSQFHLRLEHCYLLNKVGIKLETLIFRPELNFEEIIEHFSLSNKSIKTYLVDHHVTVDNEDILNETVCKIFDHRPVVENHCWTKENVQMRINHVGSCSTIIGDEIFTKGEDIWNKDLAYLIYSTIVLDTKGLKMQNKATALDVEVASKLEIKFNFCERNSLYGKLMNLHCEISHLSPYEMLIKDLKCTGAVAFPRICILARNFMSLHGGLDALYDLCLERKSIIAVIIGSDQNSHEKKDIGVLFKTNNVGYIQEFVQKFKQFGLQESPTQLSNFFIFNFKDKKMTRKEIVPIIMKVYTDCKHQMFTN</sequence>
<dbReference type="InterPro" id="IPR038763">
    <property type="entry name" value="DHH_sf"/>
</dbReference>
<protein>
    <recommendedName>
        <fullName evidence="3">DHHA2 domain-containing protein</fullName>
    </recommendedName>
</protein>
<comment type="caution">
    <text evidence="1">The sequence shown here is derived from an EMBL/GenBank/DDBJ whole genome shotgun (WGS) entry which is preliminary data.</text>
</comment>
<evidence type="ECO:0000313" key="2">
    <source>
        <dbReference type="Proteomes" id="UP001431783"/>
    </source>
</evidence>
<proteinExistence type="predicted"/>
<dbReference type="GO" id="GO:0005737">
    <property type="term" value="C:cytoplasm"/>
    <property type="evidence" value="ECO:0007669"/>
    <property type="project" value="TreeGrafter"/>
</dbReference>
<dbReference type="SUPFAM" id="SSF64182">
    <property type="entry name" value="DHH phosphoesterases"/>
    <property type="match status" value="1"/>
</dbReference>
<dbReference type="AlphaFoldDB" id="A0AAW1TLM1"/>
<evidence type="ECO:0008006" key="3">
    <source>
        <dbReference type="Google" id="ProtNLM"/>
    </source>
</evidence>
<name>A0AAW1TLM1_9CUCU</name>
<dbReference type="Gene3D" id="3.10.310.20">
    <property type="entry name" value="DHHA2 domain"/>
    <property type="match status" value="1"/>
</dbReference>
<evidence type="ECO:0000313" key="1">
    <source>
        <dbReference type="EMBL" id="KAK9869473.1"/>
    </source>
</evidence>
<gene>
    <name evidence="1" type="ORF">WA026_003228</name>
</gene>
<dbReference type="GO" id="GO:0004309">
    <property type="term" value="F:exopolyphosphatase activity"/>
    <property type="evidence" value="ECO:0007669"/>
    <property type="project" value="TreeGrafter"/>
</dbReference>
<dbReference type="InterPro" id="IPR038222">
    <property type="entry name" value="DHHA2_dom_sf"/>
</dbReference>
<dbReference type="PANTHER" id="PTHR12112:SF39">
    <property type="entry name" value="EG:152A3.5 PROTEIN (FBGN0003116_PN PROTEIN)"/>
    <property type="match status" value="1"/>
</dbReference>
<dbReference type="Proteomes" id="UP001431783">
    <property type="component" value="Unassembled WGS sequence"/>
</dbReference>
<reference evidence="1 2" key="1">
    <citation type="submission" date="2023-03" db="EMBL/GenBank/DDBJ databases">
        <title>Genome insight into feeding habits of ladybird beetles.</title>
        <authorList>
            <person name="Li H.-S."/>
            <person name="Huang Y.-H."/>
            <person name="Pang H."/>
        </authorList>
    </citation>
    <scope>NUCLEOTIDE SEQUENCE [LARGE SCALE GENOMIC DNA]</scope>
    <source>
        <strain evidence="1">SYSU_2023b</strain>
        <tissue evidence="1">Whole body</tissue>
    </source>
</reference>
<dbReference type="PANTHER" id="PTHR12112">
    <property type="entry name" value="BNIP - RELATED"/>
    <property type="match status" value="1"/>
</dbReference>